<gene>
    <name evidence="1" type="ORF">LCGC14_2645100</name>
</gene>
<name>A0A0F9AIR7_9ZZZZ</name>
<protein>
    <submittedName>
        <fullName evidence="1">Uncharacterized protein</fullName>
    </submittedName>
</protein>
<comment type="caution">
    <text evidence="1">The sequence shown here is derived from an EMBL/GenBank/DDBJ whole genome shotgun (WGS) entry which is preliminary data.</text>
</comment>
<dbReference type="AlphaFoldDB" id="A0A0F9AIR7"/>
<reference evidence="1" key="1">
    <citation type="journal article" date="2015" name="Nature">
        <title>Complex archaea that bridge the gap between prokaryotes and eukaryotes.</title>
        <authorList>
            <person name="Spang A."/>
            <person name="Saw J.H."/>
            <person name="Jorgensen S.L."/>
            <person name="Zaremba-Niedzwiedzka K."/>
            <person name="Martijn J."/>
            <person name="Lind A.E."/>
            <person name="van Eijk R."/>
            <person name="Schleper C."/>
            <person name="Guy L."/>
            <person name="Ettema T.J."/>
        </authorList>
    </citation>
    <scope>NUCLEOTIDE SEQUENCE</scope>
</reference>
<dbReference type="EMBL" id="LAZR01045719">
    <property type="protein sequence ID" value="KKK98205.1"/>
    <property type="molecule type" value="Genomic_DNA"/>
</dbReference>
<sequence length="59" mass="7195">MEIKTKEQYIEDEELSITLLEDRLSQLKEKWFKLSATKKELEFLEAYIKLKKEFVDNLK</sequence>
<accession>A0A0F9AIR7</accession>
<evidence type="ECO:0000313" key="1">
    <source>
        <dbReference type="EMBL" id="KKK98205.1"/>
    </source>
</evidence>
<proteinExistence type="predicted"/>
<organism evidence="1">
    <name type="scientific">marine sediment metagenome</name>
    <dbReference type="NCBI Taxonomy" id="412755"/>
    <lineage>
        <taxon>unclassified sequences</taxon>
        <taxon>metagenomes</taxon>
        <taxon>ecological metagenomes</taxon>
    </lineage>
</organism>